<name>A0ABN0R086_MYCUL</name>
<accession>A0ABN0R086</accession>
<evidence type="ECO:0000313" key="1">
    <source>
        <dbReference type="EMBL" id="EUA90482.1"/>
    </source>
</evidence>
<dbReference type="Pfam" id="PF04832">
    <property type="entry name" value="SOUL"/>
    <property type="match status" value="1"/>
</dbReference>
<comment type="caution">
    <text evidence="1">The sequence shown here is derived from an EMBL/GenBank/DDBJ whole genome shotgun (WGS) entry which is preliminary data.</text>
</comment>
<gene>
    <name evidence="1" type="ORF">I551_3015</name>
</gene>
<proteinExistence type="predicted"/>
<dbReference type="Gene3D" id="3.20.80.10">
    <property type="entry name" value="Regulatory factor, effector binding domain"/>
    <property type="match status" value="1"/>
</dbReference>
<organism evidence="1 2">
    <name type="scientific">Mycobacterium ulcerans str. Harvey</name>
    <dbReference type="NCBI Taxonomy" id="1299332"/>
    <lineage>
        <taxon>Bacteria</taxon>
        <taxon>Bacillati</taxon>
        <taxon>Actinomycetota</taxon>
        <taxon>Actinomycetes</taxon>
        <taxon>Mycobacteriales</taxon>
        <taxon>Mycobacteriaceae</taxon>
        <taxon>Mycobacterium</taxon>
        <taxon>Mycobacterium ulcerans group</taxon>
    </lineage>
</organism>
<protein>
    <submittedName>
        <fullName evidence="1">SOUL heme-binding family protein</fullName>
    </submittedName>
</protein>
<keyword evidence="2" id="KW-1185">Reference proteome</keyword>
<dbReference type="SUPFAM" id="SSF55136">
    <property type="entry name" value="Probable bacterial effector-binding domain"/>
    <property type="match status" value="1"/>
</dbReference>
<dbReference type="Proteomes" id="UP000020681">
    <property type="component" value="Unassembled WGS sequence"/>
</dbReference>
<dbReference type="EMBL" id="JAOL01000104">
    <property type="protein sequence ID" value="EUA90482.1"/>
    <property type="molecule type" value="Genomic_DNA"/>
</dbReference>
<evidence type="ECO:0000313" key="2">
    <source>
        <dbReference type="Proteomes" id="UP000020681"/>
    </source>
</evidence>
<sequence>MDDTVFMPAKWTLDTLPVPNDNAVALVAVPAETYAVLRFSGDRGAGAVAARTTELLGLLDGTDLQPVGSPVAWFYDPPWTIPCLRRNEIAVPVTRR</sequence>
<reference evidence="1 2" key="1">
    <citation type="submission" date="2014-01" db="EMBL/GenBank/DDBJ databases">
        <authorList>
            <person name="Dobos K."/>
            <person name="Lenaerts A."/>
            <person name="Ordway D."/>
            <person name="DeGroote M.A."/>
            <person name="Parker T."/>
            <person name="Sizemore C."/>
            <person name="Tallon L.J."/>
            <person name="Sadzewicz L.K."/>
            <person name="Sengamalay N."/>
            <person name="Fraser C.M."/>
            <person name="Hine E."/>
            <person name="Shefchek K.A."/>
            <person name="Das S.P."/>
            <person name="Tettelin H."/>
        </authorList>
    </citation>
    <scope>NUCLEOTIDE SEQUENCE [LARGE SCALE GENOMIC DNA]</scope>
    <source>
        <strain evidence="1 2">Harvey</strain>
    </source>
</reference>
<dbReference type="InterPro" id="IPR011256">
    <property type="entry name" value="Reg_factor_effector_dom_sf"/>
</dbReference>
<dbReference type="InterPro" id="IPR006917">
    <property type="entry name" value="SOUL_heme-bd"/>
</dbReference>